<proteinExistence type="predicted"/>
<dbReference type="Proteomes" id="UP000266841">
    <property type="component" value="Unassembled WGS sequence"/>
</dbReference>
<name>K0TIP7_THAOC</name>
<gene>
    <name evidence="3" type="ORF">THAOC_01266</name>
</gene>
<reference evidence="3 4" key="1">
    <citation type="journal article" date="2012" name="Genome Biol.">
        <title>Genome and low-iron response of an oceanic diatom adapted to chronic iron limitation.</title>
        <authorList>
            <person name="Lommer M."/>
            <person name="Specht M."/>
            <person name="Roy A.S."/>
            <person name="Kraemer L."/>
            <person name="Andreson R."/>
            <person name="Gutowska M.A."/>
            <person name="Wolf J."/>
            <person name="Bergner S.V."/>
            <person name="Schilhabel M.B."/>
            <person name="Klostermeier U.C."/>
            <person name="Beiko R.G."/>
            <person name="Rosenstiel P."/>
            <person name="Hippler M."/>
            <person name="Laroche J."/>
        </authorList>
    </citation>
    <scope>NUCLEOTIDE SEQUENCE [LARGE SCALE GENOMIC DNA]</scope>
    <source>
        <strain evidence="3 4">CCMP1005</strain>
    </source>
</reference>
<organism evidence="3 4">
    <name type="scientific">Thalassiosira oceanica</name>
    <name type="common">Marine diatom</name>
    <dbReference type="NCBI Taxonomy" id="159749"/>
    <lineage>
        <taxon>Eukaryota</taxon>
        <taxon>Sar</taxon>
        <taxon>Stramenopiles</taxon>
        <taxon>Ochrophyta</taxon>
        <taxon>Bacillariophyta</taxon>
        <taxon>Coscinodiscophyceae</taxon>
        <taxon>Thalassiosirophycidae</taxon>
        <taxon>Thalassiosirales</taxon>
        <taxon>Thalassiosiraceae</taxon>
        <taxon>Thalassiosira</taxon>
    </lineage>
</organism>
<keyword evidence="2" id="KW-0732">Signal</keyword>
<protein>
    <submittedName>
        <fullName evidence="3">Uncharacterized protein</fullName>
    </submittedName>
</protein>
<sequence>MFAAAYSLLVLLLPGSLSALDVGSPEQYLAHVFDAFDAGRVAYDPETEEFNSNSLRARNAISSMRKKAGSTDIIDLDPFGTAEGGLGNLFADSTTGPRRSLRAPIGATRELAKSGKYKAKNQKNEKLERPRPRRPRLARTR</sequence>
<dbReference type="EMBL" id="AGNL01001536">
    <property type="protein sequence ID" value="EJK76939.1"/>
    <property type="molecule type" value="Genomic_DNA"/>
</dbReference>
<feature type="signal peptide" evidence="2">
    <location>
        <begin position="1"/>
        <end position="19"/>
    </location>
</feature>
<dbReference type="AlphaFoldDB" id="K0TIP7"/>
<comment type="caution">
    <text evidence="3">The sequence shown here is derived from an EMBL/GenBank/DDBJ whole genome shotgun (WGS) entry which is preliminary data.</text>
</comment>
<evidence type="ECO:0000313" key="3">
    <source>
        <dbReference type="EMBL" id="EJK76939.1"/>
    </source>
</evidence>
<accession>K0TIP7</accession>
<feature type="non-terminal residue" evidence="3">
    <location>
        <position position="141"/>
    </location>
</feature>
<feature type="chain" id="PRO_5003838020" evidence="2">
    <location>
        <begin position="20"/>
        <end position="141"/>
    </location>
</feature>
<evidence type="ECO:0000313" key="4">
    <source>
        <dbReference type="Proteomes" id="UP000266841"/>
    </source>
</evidence>
<evidence type="ECO:0000256" key="1">
    <source>
        <dbReference type="SAM" id="MobiDB-lite"/>
    </source>
</evidence>
<keyword evidence="4" id="KW-1185">Reference proteome</keyword>
<feature type="compositionally biased region" description="Basic residues" evidence="1">
    <location>
        <begin position="131"/>
        <end position="141"/>
    </location>
</feature>
<feature type="region of interest" description="Disordered" evidence="1">
    <location>
        <begin position="87"/>
        <end position="141"/>
    </location>
</feature>
<evidence type="ECO:0000256" key="2">
    <source>
        <dbReference type="SAM" id="SignalP"/>
    </source>
</evidence>